<dbReference type="GO" id="GO:0006508">
    <property type="term" value="P:proteolysis"/>
    <property type="evidence" value="ECO:0007669"/>
    <property type="project" value="UniProtKB-KW"/>
</dbReference>
<evidence type="ECO:0000256" key="6">
    <source>
        <dbReference type="ARBA" id="ARBA00022825"/>
    </source>
</evidence>
<dbReference type="PANTHER" id="PTHR24260">
    <property type="match status" value="1"/>
</dbReference>
<dbReference type="Pfam" id="PF00089">
    <property type="entry name" value="Trypsin"/>
    <property type="match status" value="2"/>
</dbReference>
<feature type="chain" id="PRO_5021502934" description="Peptidase S1 domain-containing protein" evidence="10">
    <location>
        <begin position="22"/>
        <end position="589"/>
    </location>
</feature>
<evidence type="ECO:0000256" key="5">
    <source>
        <dbReference type="ARBA" id="ARBA00022801"/>
    </source>
</evidence>
<comment type="similarity">
    <text evidence="9">Belongs to the peptidase S1 family. CLIP subfamily.</text>
</comment>
<evidence type="ECO:0000256" key="9">
    <source>
        <dbReference type="ARBA" id="ARBA00024195"/>
    </source>
</evidence>
<dbReference type="AlphaFoldDB" id="A0A4Y0BQE4"/>
<keyword evidence="4 10" id="KW-0732">Signal</keyword>
<dbReference type="PROSITE" id="PS50240">
    <property type="entry name" value="TRYPSIN_DOM"/>
    <property type="match status" value="2"/>
</dbReference>
<evidence type="ECO:0000256" key="4">
    <source>
        <dbReference type="ARBA" id="ARBA00022729"/>
    </source>
</evidence>
<dbReference type="STRING" id="62324.A0A4Y0BQE4"/>
<keyword evidence="7" id="KW-0865">Zymogen</keyword>
<dbReference type="InterPro" id="IPR009003">
    <property type="entry name" value="Peptidase_S1_PA"/>
</dbReference>
<dbReference type="GO" id="GO:0004252">
    <property type="term" value="F:serine-type endopeptidase activity"/>
    <property type="evidence" value="ECO:0007669"/>
    <property type="project" value="InterPro"/>
</dbReference>
<accession>A0A4Y0BQE4</accession>
<reference evidence="12" key="1">
    <citation type="submission" date="2020-05" db="UniProtKB">
        <authorList>
            <consortium name="EnsemblMetazoa"/>
        </authorList>
    </citation>
    <scope>IDENTIFICATION</scope>
    <source>
        <strain evidence="12">FUMOZ</strain>
    </source>
</reference>
<feature type="domain" description="Peptidase S1" evidence="11">
    <location>
        <begin position="318"/>
        <end position="572"/>
    </location>
</feature>
<evidence type="ECO:0000313" key="12">
    <source>
        <dbReference type="EnsemblMetazoa" id="AFUN022194-PA"/>
    </source>
</evidence>
<proteinExistence type="inferred from homology"/>
<evidence type="ECO:0000256" key="7">
    <source>
        <dbReference type="ARBA" id="ARBA00023145"/>
    </source>
</evidence>
<feature type="domain" description="Peptidase S1" evidence="11">
    <location>
        <begin position="39"/>
        <end position="286"/>
    </location>
</feature>
<organism evidence="12">
    <name type="scientific">Anopheles funestus</name>
    <name type="common">African malaria mosquito</name>
    <dbReference type="NCBI Taxonomy" id="62324"/>
    <lineage>
        <taxon>Eukaryota</taxon>
        <taxon>Metazoa</taxon>
        <taxon>Ecdysozoa</taxon>
        <taxon>Arthropoda</taxon>
        <taxon>Hexapoda</taxon>
        <taxon>Insecta</taxon>
        <taxon>Pterygota</taxon>
        <taxon>Neoptera</taxon>
        <taxon>Endopterygota</taxon>
        <taxon>Diptera</taxon>
        <taxon>Nematocera</taxon>
        <taxon>Culicoidea</taxon>
        <taxon>Culicidae</taxon>
        <taxon>Anophelinae</taxon>
        <taxon>Anopheles</taxon>
    </lineage>
</organism>
<dbReference type="InterPro" id="IPR001254">
    <property type="entry name" value="Trypsin_dom"/>
</dbReference>
<dbReference type="SUPFAM" id="SSF50494">
    <property type="entry name" value="Trypsin-like serine proteases"/>
    <property type="match status" value="2"/>
</dbReference>
<dbReference type="PANTHER" id="PTHR24260:SF136">
    <property type="entry name" value="GH08193P-RELATED"/>
    <property type="match status" value="1"/>
</dbReference>
<dbReference type="CDD" id="cd00190">
    <property type="entry name" value="Tryp_SPc"/>
    <property type="match status" value="1"/>
</dbReference>
<dbReference type="VEuPathDB" id="VectorBase:AFUN2_003714"/>
<dbReference type="Gene3D" id="2.40.10.10">
    <property type="entry name" value="Trypsin-like serine proteases"/>
    <property type="match status" value="4"/>
</dbReference>
<keyword evidence="3" id="KW-0645">Protease</keyword>
<dbReference type="PRINTS" id="PR00722">
    <property type="entry name" value="CHYMOTRYPSIN"/>
</dbReference>
<evidence type="ECO:0000256" key="3">
    <source>
        <dbReference type="ARBA" id="ARBA00022670"/>
    </source>
</evidence>
<keyword evidence="6" id="KW-0720">Serine protease</keyword>
<dbReference type="SMART" id="SM00020">
    <property type="entry name" value="Tryp_SPc"/>
    <property type="match status" value="2"/>
</dbReference>
<keyword evidence="5" id="KW-0378">Hydrolase</keyword>
<feature type="signal peptide" evidence="10">
    <location>
        <begin position="1"/>
        <end position="21"/>
    </location>
</feature>
<dbReference type="InterPro" id="IPR018114">
    <property type="entry name" value="TRYPSIN_HIS"/>
</dbReference>
<sequence>MRGFTVLIAVFCACAFRTTIAQAIPLECGERKVKTVFLVQHGTETKEGHWPWHTAIYHRQGQDFEYACGGSIIDRNTILTAAHCLYTSSGRIELDRLSVQVGRNQLSEASTRSQEHQAEQLIVHPGYSPDSVADDIALIRLATDITMTRYIQPVCLWNMEPNHELIVGRNGTVVGFGLTEHDRVSDYLRQAAIEVVDSWTCIQSDRVAYGSTLTAGMYCGGGKAGVSVCNGDSGGGMFFQFSDNWYVRGVVSFMPLRENIGLCDGTKYTVFTDVAKYREWVAQFINPTLASVREDPLLVDSSPKLRLLNFNTCGISPYTNGTNDSFLAYPWIGLVEMLAPGQNKPTAFCQVTLISEWYAVGPAHCFRNDGMERTVRLGDYDRSTETDCIERNGTTVCAPPVQILAIERIIIRPDYNQLSITDDLALIEFRRPANISQPNVRPICLPVTVALRSYKPTAFTLGGFPVAGDRVVASTPTYLNSVNCQERYNAINYPLRKSHTQICAISVPANYTGPCERMLSGSSLQTVQAFGRRERHFLQGVLSFGARECDATVPDIYTNVAIYLDWILYNMRDIRLSGPDPHDQLIFTS</sequence>
<name>A0A4Y0BQE4_ANOFN</name>
<dbReference type="InterPro" id="IPR051333">
    <property type="entry name" value="CLIP_Serine_Protease"/>
</dbReference>
<comment type="subcellular location">
    <subcellularLocation>
        <location evidence="1">Secreted</location>
    </subcellularLocation>
</comment>
<evidence type="ECO:0000256" key="8">
    <source>
        <dbReference type="ARBA" id="ARBA00023157"/>
    </source>
</evidence>
<keyword evidence="2" id="KW-0964">Secreted</keyword>
<dbReference type="FunFam" id="2.40.10.10:FF:000146">
    <property type="entry name" value="Serine protease 53"/>
    <property type="match status" value="1"/>
</dbReference>
<evidence type="ECO:0000256" key="1">
    <source>
        <dbReference type="ARBA" id="ARBA00004613"/>
    </source>
</evidence>
<keyword evidence="8" id="KW-1015">Disulfide bond</keyword>
<evidence type="ECO:0000259" key="11">
    <source>
        <dbReference type="PROSITE" id="PS50240"/>
    </source>
</evidence>
<dbReference type="InterPro" id="IPR043504">
    <property type="entry name" value="Peptidase_S1_PA_chymotrypsin"/>
</dbReference>
<dbReference type="GO" id="GO:0005576">
    <property type="term" value="C:extracellular region"/>
    <property type="evidence" value="ECO:0007669"/>
    <property type="project" value="UniProtKB-SubCell"/>
</dbReference>
<evidence type="ECO:0000256" key="2">
    <source>
        <dbReference type="ARBA" id="ARBA00022525"/>
    </source>
</evidence>
<protein>
    <recommendedName>
        <fullName evidence="11">Peptidase S1 domain-containing protein</fullName>
    </recommendedName>
</protein>
<dbReference type="EnsemblMetazoa" id="AFUN022194-RA">
    <property type="protein sequence ID" value="AFUN022194-PA"/>
    <property type="gene ID" value="AFUN022194"/>
</dbReference>
<dbReference type="PROSITE" id="PS00134">
    <property type="entry name" value="TRYPSIN_HIS"/>
    <property type="match status" value="1"/>
</dbReference>
<dbReference type="VEuPathDB" id="VectorBase:AFUN022194"/>
<dbReference type="InterPro" id="IPR001314">
    <property type="entry name" value="Peptidase_S1A"/>
</dbReference>
<evidence type="ECO:0000256" key="10">
    <source>
        <dbReference type="SAM" id="SignalP"/>
    </source>
</evidence>